<evidence type="ECO:0000259" key="2">
    <source>
        <dbReference type="Pfam" id="PF07510"/>
    </source>
</evidence>
<dbReference type="Pfam" id="PF07510">
    <property type="entry name" value="GmrSD_C"/>
    <property type="match status" value="1"/>
</dbReference>
<comment type="caution">
    <text evidence="4">The sequence shown here is derived from an EMBL/GenBank/DDBJ whole genome shotgun (WGS) entry which is preliminary data.</text>
</comment>
<feature type="domain" description="GmrSD restriction endonucleases C-terminal" evidence="2">
    <location>
        <begin position="441"/>
        <end position="591"/>
    </location>
</feature>
<sequence>MPDAPIQGFSKTVHQLFSGASFRVDNYQREFTWERKDVATLVLDLYKSFSSSRKTGDGRKETATYKPYFLGPYVYVEADDNTVLVDGQQRMTSLHLLLIHLYRLLDEAEERVDATKVANLIWTVNYGETTFTVNASERRELLEALVHGRDYDLPANPSPSVRNLAQRARDLVEDFPEDLRGESLLPFTDWFLNRVCLVGIKAESERHGWEIFVTMNDRGVRLAPIDLLKGHLIEMARLDATDLNTQWREMLSNLSTLGARVPGEFLSTLLLAKYADVNDRSERDEVDNAAHEWVRVNSGKMGLHTAEDYRRFLKVTVAKLSQRYQSLVWATMNFTSELRPVYYNAVTGMEKQLLLIIAAVKAEDNESIFWEKANLVAYFLDLTYIRKLVNGSVSKPADLDEDIYELVPLARKTQSVGELRTLLSRRIAELDDEFTGMVKFGLQPDNSRQVRYLLARVTAFVEAECDGSNDFPAYVDREHPYEIEHIWANKFDRHQVEVKTPQAFKATRNRLGGLLLLPKSDNASYNADSYTDKLPYYFRQNMLVKSLSKHSYSKFPAYRRFLDKYNLRKFMKHYDQFTKESIEERQLLYIKLCEIIWRPETLGFTVPKTVSPQRRVARRTRARYDVTIAELLAARLLRSGDKLVGRNKGNDYSATIERDGRISVPSGELFPNPSRAAMFVMDRQSCNGWTFWRLNRDGQSTLHDLRAKLLASGSLERSAQLPIG</sequence>
<dbReference type="InterPro" id="IPR004919">
    <property type="entry name" value="GmrSD_N"/>
</dbReference>
<accession>A0A427T2K2</accession>
<evidence type="ECO:0000259" key="1">
    <source>
        <dbReference type="Pfam" id="PF03235"/>
    </source>
</evidence>
<dbReference type="AlphaFoldDB" id="A0A427T2K2"/>
<feature type="domain" description="GmrSD restriction endonucleases N-terminal" evidence="1">
    <location>
        <begin position="14"/>
        <end position="232"/>
    </location>
</feature>
<protein>
    <submittedName>
        <fullName evidence="4">DUF262 domain-containing protein</fullName>
    </submittedName>
</protein>
<keyword evidence="5" id="KW-1185">Reference proteome</keyword>
<feature type="domain" description="RAMA" evidence="3">
    <location>
        <begin position="613"/>
        <end position="711"/>
    </location>
</feature>
<dbReference type="Pfam" id="PF18755">
    <property type="entry name" value="RAMA"/>
    <property type="match status" value="1"/>
</dbReference>
<dbReference type="OrthoDB" id="9798761at2"/>
<dbReference type="EMBL" id="RSEC01000058">
    <property type="protein sequence ID" value="RSD13131.1"/>
    <property type="molecule type" value="Genomic_DNA"/>
</dbReference>
<dbReference type="Pfam" id="PF03235">
    <property type="entry name" value="GmrSD_N"/>
    <property type="match status" value="1"/>
</dbReference>
<dbReference type="PANTHER" id="PTHR35149:SF1">
    <property type="entry name" value="DUF5655 DOMAIN-CONTAINING PROTEIN"/>
    <property type="match status" value="1"/>
</dbReference>
<evidence type="ECO:0000259" key="3">
    <source>
        <dbReference type="Pfam" id="PF18755"/>
    </source>
</evidence>
<proteinExistence type="predicted"/>
<evidence type="ECO:0000313" key="4">
    <source>
        <dbReference type="EMBL" id="RSD13131.1"/>
    </source>
</evidence>
<evidence type="ECO:0000313" key="5">
    <source>
        <dbReference type="Proteomes" id="UP000267081"/>
    </source>
</evidence>
<reference evidence="4 5" key="1">
    <citation type="submission" date="2018-12" db="EMBL/GenBank/DDBJ databases">
        <title>Amycolatopsis eburnea sp. nov. actinomycete associate with arbuscular mycorrhiza fungal spore.</title>
        <authorList>
            <person name="Lumyong S."/>
            <person name="Chaiya L."/>
        </authorList>
    </citation>
    <scope>NUCLEOTIDE SEQUENCE [LARGE SCALE GENOMIC DNA]</scope>
    <source>
        <strain evidence="4 5">GLM-1</strain>
    </source>
</reference>
<dbReference type="InterPro" id="IPR040843">
    <property type="entry name" value="RAMA"/>
</dbReference>
<dbReference type="PANTHER" id="PTHR35149">
    <property type="entry name" value="SLL5132 PROTEIN"/>
    <property type="match status" value="1"/>
</dbReference>
<dbReference type="RefSeq" id="WP_125312433.1">
    <property type="nucleotide sequence ID" value="NZ_RSEC01000058.1"/>
</dbReference>
<gene>
    <name evidence="4" type="ORF">EIY87_25540</name>
</gene>
<organism evidence="4 5">
    <name type="scientific">Amycolatopsis eburnea</name>
    <dbReference type="NCBI Taxonomy" id="2267691"/>
    <lineage>
        <taxon>Bacteria</taxon>
        <taxon>Bacillati</taxon>
        <taxon>Actinomycetota</taxon>
        <taxon>Actinomycetes</taxon>
        <taxon>Pseudonocardiales</taxon>
        <taxon>Pseudonocardiaceae</taxon>
        <taxon>Amycolatopsis</taxon>
    </lineage>
</organism>
<name>A0A427T2K2_9PSEU</name>
<dbReference type="InterPro" id="IPR011089">
    <property type="entry name" value="GmrSD_C"/>
</dbReference>
<dbReference type="Proteomes" id="UP000267081">
    <property type="component" value="Unassembled WGS sequence"/>
</dbReference>